<evidence type="ECO:0000313" key="8">
    <source>
        <dbReference type="EMBL" id="KAF2852097.1"/>
    </source>
</evidence>
<dbReference type="InterPro" id="IPR036318">
    <property type="entry name" value="FAD-bd_PCMH-like_sf"/>
</dbReference>
<dbReference type="Pfam" id="PF08031">
    <property type="entry name" value="BBE"/>
    <property type="match status" value="1"/>
</dbReference>
<accession>A0A6A7BBH4</accession>
<keyword evidence="9" id="KW-1185">Reference proteome</keyword>
<dbReference type="GO" id="GO:0071949">
    <property type="term" value="F:FAD binding"/>
    <property type="evidence" value="ECO:0007669"/>
    <property type="project" value="InterPro"/>
</dbReference>
<dbReference type="InterPro" id="IPR050416">
    <property type="entry name" value="FAD-linked_Oxidoreductase"/>
</dbReference>
<evidence type="ECO:0000256" key="1">
    <source>
        <dbReference type="ARBA" id="ARBA00001974"/>
    </source>
</evidence>
<evidence type="ECO:0000313" key="9">
    <source>
        <dbReference type="Proteomes" id="UP000799423"/>
    </source>
</evidence>
<keyword evidence="3" id="KW-0285">Flavoprotein</keyword>
<dbReference type="InterPro" id="IPR016166">
    <property type="entry name" value="FAD-bd_PCMH"/>
</dbReference>
<evidence type="ECO:0000256" key="4">
    <source>
        <dbReference type="ARBA" id="ARBA00022827"/>
    </source>
</evidence>
<dbReference type="InterPro" id="IPR006094">
    <property type="entry name" value="Oxid_FAD_bind_N"/>
</dbReference>
<dbReference type="InterPro" id="IPR012951">
    <property type="entry name" value="BBE"/>
</dbReference>
<evidence type="ECO:0000259" key="7">
    <source>
        <dbReference type="PROSITE" id="PS51387"/>
    </source>
</evidence>
<dbReference type="Gene3D" id="3.40.462.20">
    <property type="match status" value="1"/>
</dbReference>
<reference evidence="8" key="1">
    <citation type="submission" date="2020-01" db="EMBL/GenBank/DDBJ databases">
        <authorList>
            <consortium name="DOE Joint Genome Institute"/>
            <person name="Haridas S."/>
            <person name="Albert R."/>
            <person name="Binder M."/>
            <person name="Bloem J."/>
            <person name="Labutti K."/>
            <person name="Salamov A."/>
            <person name="Andreopoulos B."/>
            <person name="Baker S.E."/>
            <person name="Barry K."/>
            <person name="Bills G."/>
            <person name="Bluhm B.H."/>
            <person name="Cannon C."/>
            <person name="Castanera R."/>
            <person name="Culley D.E."/>
            <person name="Daum C."/>
            <person name="Ezra D."/>
            <person name="Gonzalez J.B."/>
            <person name="Henrissat B."/>
            <person name="Kuo A."/>
            <person name="Liang C."/>
            <person name="Lipzen A."/>
            <person name="Lutzoni F."/>
            <person name="Magnuson J."/>
            <person name="Mondo S."/>
            <person name="Nolan M."/>
            <person name="Ohm R."/>
            <person name="Pangilinan J."/>
            <person name="Park H.-J."/>
            <person name="Ramirez L."/>
            <person name="Alfaro M."/>
            <person name="Sun H."/>
            <person name="Tritt A."/>
            <person name="Yoshinaga Y."/>
            <person name="Zwiers L.-H."/>
            <person name="Turgeon B.G."/>
            <person name="Goodwin S.B."/>
            <person name="Spatafora J.W."/>
            <person name="Crous P.W."/>
            <person name="Grigoriev I.V."/>
        </authorList>
    </citation>
    <scope>NUCLEOTIDE SEQUENCE</scope>
    <source>
        <strain evidence="8">IPT5</strain>
    </source>
</reference>
<evidence type="ECO:0000256" key="6">
    <source>
        <dbReference type="SAM" id="SignalP"/>
    </source>
</evidence>
<evidence type="ECO:0000256" key="2">
    <source>
        <dbReference type="ARBA" id="ARBA00005466"/>
    </source>
</evidence>
<protein>
    <submittedName>
        <fullName evidence="8">FAD-binding domain-containing protein</fullName>
    </submittedName>
</protein>
<name>A0A6A7BBH4_9PLEO</name>
<dbReference type="PANTHER" id="PTHR42973:SF9">
    <property type="entry name" value="FAD-BINDING PCMH-TYPE DOMAIN-CONTAINING PROTEIN-RELATED"/>
    <property type="match status" value="1"/>
</dbReference>
<gene>
    <name evidence="8" type="ORF">T440DRAFT_51470</name>
</gene>
<dbReference type="PROSITE" id="PS51387">
    <property type="entry name" value="FAD_PCMH"/>
    <property type="match status" value="1"/>
</dbReference>
<dbReference type="GO" id="GO:0016491">
    <property type="term" value="F:oxidoreductase activity"/>
    <property type="evidence" value="ECO:0007669"/>
    <property type="project" value="UniProtKB-KW"/>
</dbReference>
<dbReference type="EMBL" id="MU006300">
    <property type="protein sequence ID" value="KAF2852097.1"/>
    <property type="molecule type" value="Genomic_DNA"/>
</dbReference>
<dbReference type="AlphaFoldDB" id="A0A6A7BBH4"/>
<dbReference type="PANTHER" id="PTHR42973">
    <property type="entry name" value="BINDING OXIDOREDUCTASE, PUTATIVE (AFU_ORTHOLOGUE AFUA_1G17690)-RELATED"/>
    <property type="match status" value="1"/>
</dbReference>
<keyword evidence="4" id="KW-0274">FAD</keyword>
<keyword evidence="6" id="KW-0732">Signal</keyword>
<feature type="chain" id="PRO_5025645184" evidence="6">
    <location>
        <begin position="21"/>
        <end position="496"/>
    </location>
</feature>
<dbReference type="Pfam" id="PF01565">
    <property type="entry name" value="FAD_binding_4"/>
    <property type="match status" value="1"/>
</dbReference>
<organism evidence="8 9">
    <name type="scientific">Plenodomus tracheiphilus IPT5</name>
    <dbReference type="NCBI Taxonomy" id="1408161"/>
    <lineage>
        <taxon>Eukaryota</taxon>
        <taxon>Fungi</taxon>
        <taxon>Dikarya</taxon>
        <taxon>Ascomycota</taxon>
        <taxon>Pezizomycotina</taxon>
        <taxon>Dothideomycetes</taxon>
        <taxon>Pleosporomycetidae</taxon>
        <taxon>Pleosporales</taxon>
        <taxon>Pleosporineae</taxon>
        <taxon>Leptosphaeriaceae</taxon>
        <taxon>Plenodomus</taxon>
    </lineage>
</organism>
<dbReference type="Proteomes" id="UP000799423">
    <property type="component" value="Unassembled WGS sequence"/>
</dbReference>
<feature type="signal peptide" evidence="6">
    <location>
        <begin position="1"/>
        <end position="20"/>
    </location>
</feature>
<comment type="similarity">
    <text evidence="2">Belongs to the oxygen-dependent FAD-linked oxidoreductase family.</text>
</comment>
<dbReference type="InterPro" id="IPR016169">
    <property type="entry name" value="FAD-bd_PCMH_sub2"/>
</dbReference>
<proteinExistence type="inferred from homology"/>
<sequence>MRTSQFSSLVLLGLARGSIGATVRATTPAPFTAANWHWSNGTTISSKGSTEFLEATERWTIYMPPTYNVAISPATEDDVVKAVKAAQQHGLPFLATGGRHGYSNTLGEMQGGVAIDLSKLDTISVDKDAGTLTVGPGVHFGEIFDPLYEAGLQVQTGTATCPGMIGVTLGAGIGRLNGLQGLVIDALISARIVIANGTVLEISETSNPDLFWAVRGAGQNFGIVTSATYQAQPLYKDGVWTSVDIIVPLEKNVSYFEVVESMMPLPADLTVQTSIVYSTAVNSTQILVSLVYAGPEDTGLEAMAPILDLGPFEFKNVSVLAYNTVGPNSMFQNNAAFCGASQIFDVFGFNLKLFNPATMSSTLQKISDFFDEQPSARGSAILLESWSNQATVAVPDDATAYPWRDATTYGLIIFRWDTVGDPVEAAANKVGVELRSEYAETSGYGDLSVYVNYARGDESLESIYGANKLPKLVSLKAEYDPNNVFRFYHDLPTSYP</sequence>
<evidence type="ECO:0000256" key="3">
    <source>
        <dbReference type="ARBA" id="ARBA00022630"/>
    </source>
</evidence>
<dbReference type="SUPFAM" id="SSF56176">
    <property type="entry name" value="FAD-binding/transporter-associated domain-like"/>
    <property type="match status" value="1"/>
</dbReference>
<evidence type="ECO:0000256" key="5">
    <source>
        <dbReference type="ARBA" id="ARBA00023002"/>
    </source>
</evidence>
<dbReference type="Gene3D" id="3.30.465.10">
    <property type="match status" value="1"/>
</dbReference>
<keyword evidence="5" id="KW-0560">Oxidoreductase</keyword>
<feature type="domain" description="FAD-binding PCMH-type" evidence="7">
    <location>
        <begin position="62"/>
        <end position="234"/>
    </location>
</feature>
<dbReference type="OrthoDB" id="415825at2759"/>
<comment type="cofactor">
    <cofactor evidence="1">
        <name>FAD</name>
        <dbReference type="ChEBI" id="CHEBI:57692"/>
    </cofactor>
</comment>